<name>A0A0W1JGD2_DESHA</name>
<comment type="caution">
    <text evidence="2">The sequence shown here is derived from an EMBL/GenBank/DDBJ whole genome shotgun (WGS) entry which is preliminary data.</text>
</comment>
<sequence>MTGIELKNGCIFYYGNPSGYVEDGTAIVDSMFQNEEFSKWLSNRKLTAKWTEGVFEKLSKEGVLPFNNEISVPLKDCRIWQLRADISPECKFIGYEELKENFGEPDKNNYELVYEGEIETNDLESIYTKFNLNHPHGFTGHSLSMSDVVELYDDNGSEFYYVDRFGFKEIDFEGKSQIQDINMSI</sequence>
<evidence type="ECO:0000313" key="3">
    <source>
        <dbReference type="Proteomes" id="UP000054623"/>
    </source>
</evidence>
<evidence type="ECO:0000259" key="1">
    <source>
        <dbReference type="Pfam" id="PF14191"/>
    </source>
</evidence>
<protein>
    <recommendedName>
        <fullName evidence="1">YodL-like domain-containing protein</fullName>
    </recommendedName>
</protein>
<dbReference type="EMBL" id="LOCK01000033">
    <property type="protein sequence ID" value="KTE90780.1"/>
    <property type="molecule type" value="Genomic_DNA"/>
</dbReference>
<dbReference type="Proteomes" id="UP000054623">
    <property type="component" value="Unassembled WGS sequence"/>
</dbReference>
<dbReference type="Pfam" id="PF14191">
    <property type="entry name" value="YodL"/>
    <property type="match status" value="1"/>
</dbReference>
<proteinExistence type="predicted"/>
<gene>
    <name evidence="2" type="ORF">AT727_23600</name>
</gene>
<dbReference type="RefSeq" id="WP_058491494.1">
    <property type="nucleotide sequence ID" value="NZ_LOCK01000033.1"/>
</dbReference>
<dbReference type="AlphaFoldDB" id="A0A0W1JGD2"/>
<feature type="domain" description="YodL-like" evidence="1">
    <location>
        <begin position="77"/>
        <end position="172"/>
    </location>
</feature>
<reference evidence="2 3" key="1">
    <citation type="submission" date="2015-12" db="EMBL/GenBank/DDBJ databases">
        <title>Draft Genome Sequence of Desulfitobacterium hafniense Strain DH, a Sulfate-reducing Bacterium Isolated from Paddy Soils.</title>
        <authorList>
            <person name="Bao P."/>
            <person name="Zhang X."/>
            <person name="Li G."/>
        </authorList>
    </citation>
    <scope>NUCLEOTIDE SEQUENCE [LARGE SCALE GENOMIC DNA]</scope>
    <source>
        <strain evidence="2 3">DH</strain>
    </source>
</reference>
<organism evidence="2 3">
    <name type="scientific">Desulfitobacterium hafniense</name>
    <name type="common">Desulfitobacterium frappieri</name>
    <dbReference type="NCBI Taxonomy" id="49338"/>
    <lineage>
        <taxon>Bacteria</taxon>
        <taxon>Bacillati</taxon>
        <taxon>Bacillota</taxon>
        <taxon>Clostridia</taxon>
        <taxon>Eubacteriales</taxon>
        <taxon>Desulfitobacteriaceae</taxon>
        <taxon>Desulfitobacterium</taxon>
    </lineage>
</organism>
<accession>A0A0W1JGD2</accession>
<dbReference type="OrthoDB" id="9806961at2"/>
<dbReference type="InterPro" id="IPR025923">
    <property type="entry name" value="YodL-like_dom"/>
</dbReference>
<evidence type="ECO:0000313" key="2">
    <source>
        <dbReference type="EMBL" id="KTE90780.1"/>
    </source>
</evidence>